<name>C4XP39_SOLM1</name>
<evidence type="ECO:0000313" key="3">
    <source>
        <dbReference type="Proteomes" id="UP000009071"/>
    </source>
</evidence>
<dbReference type="AlphaFoldDB" id="C4XP39"/>
<evidence type="ECO:0000259" key="1">
    <source>
        <dbReference type="Pfam" id="PF08241"/>
    </source>
</evidence>
<evidence type="ECO:0000313" key="2">
    <source>
        <dbReference type="EMBL" id="BAH77540.1"/>
    </source>
</evidence>
<dbReference type="EMBL" id="AP010904">
    <property type="protein sequence ID" value="BAH77540.1"/>
    <property type="molecule type" value="Genomic_DNA"/>
</dbReference>
<proteinExistence type="predicted"/>
<dbReference type="Gene3D" id="3.40.50.150">
    <property type="entry name" value="Vaccinia Virus protein VP39"/>
    <property type="match status" value="1"/>
</dbReference>
<gene>
    <name evidence="2" type="ordered locus">DMR_40490</name>
</gene>
<dbReference type="HOGENOM" id="CLU_412033_0_0_7"/>
<dbReference type="InterPro" id="IPR029063">
    <property type="entry name" value="SAM-dependent_MTases_sf"/>
</dbReference>
<dbReference type="KEGG" id="dma:DMR_40490"/>
<dbReference type="eggNOG" id="COG2226">
    <property type="taxonomic scope" value="Bacteria"/>
</dbReference>
<dbReference type="OrthoDB" id="163232at2"/>
<dbReference type="Proteomes" id="UP000009071">
    <property type="component" value="Chromosome"/>
</dbReference>
<dbReference type="InterPro" id="IPR013216">
    <property type="entry name" value="Methyltransf_11"/>
</dbReference>
<dbReference type="CDD" id="cd02440">
    <property type="entry name" value="AdoMet_MTases"/>
    <property type="match status" value="1"/>
</dbReference>
<keyword evidence="3" id="KW-1185">Reference proteome</keyword>
<feature type="domain" description="Methyltransferase type 11" evidence="1">
    <location>
        <begin position="466"/>
        <end position="555"/>
    </location>
</feature>
<dbReference type="SUPFAM" id="SSF53335">
    <property type="entry name" value="S-adenosyl-L-methionine-dependent methyltransferases"/>
    <property type="match status" value="1"/>
</dbReference>
<dbReference type="Pfam" id="PF08241">
    <property type="entry name" value="Methyltransf_11"/>
    <property type="match status" value="1"/>
</dbReference>
<sequence>MSDTKIPQQATEISELRHQVQPILRHLPSIKYQPRDNGELDYYGARSCISDLLGLPKPLFGRATWLHGWGWFEPNEPEQLAEAQYKDVNNLVRSKAHEAFLKAHGYAKAIAVGVPFLYPDTVEVPRIPDSLLVFPMHTTQCTDLAFHEETHPYIEYIKQIRDQFSLVVVCIGCEDVRRGNWITAVEKAGIPWITGAWTYDRHALVRVQSLMRQFEFATTNSSGSHLAYAAYCGCKVSFDGPKNDLTLVEVDTHPFYRNHPKVARQMKKRDFNAEFKEAFPFFYVPPREATARVDWAFQALGGNNKKQPEEIAELFEWKLRKLPSGRWAPINPHDVLTNEELFAKAMAKSLVGQHDAAFKLTNILKHRHARLRNLEILRARYFLSINNAHAAQEALKEELTHFPNNTEALSMVEKLGGKLLTQPPDASGDAFLFPQLLPKFADRYLVRKGILDRLNQAIPLFRGALLDVGCGQMPYREHILAQNPQITRYIGLDFATGKYADRRQPDLAWDGVSIPLPDGGADCAMATEVLEHCPDPASVLREIRRVLVPGGTLFFTTPFLWPIHDAPHDHYRYTPYALRRLLEEAEFTDVRVEALGGWNASLAQMLGLWLRRAPMDPESRDRLTRDLHPFFTELVRTDVIPTDFSKNPMITGLSGTARAAGPQAQA</sequence>
<accession>C4XP39</accession>
<organism evidence="2 3">
    <name type="scientific">Solidesulfovibrio magneticus (strain ATCC 700980 / DSM 13731 / RS-1)</name>
    <name type="common">Desulfovibrio magneticus</name>
    <dbReference type="NCBI Taxonomy" id="573370"/>
    <lineage>
        <taxon>Bacteria</taxon>
        <taxon>Pseudomonadati</taxon>
        <taxon>Thermodesulfobacteriota</taxon>
        <taxon>Desulfovibrionia</taxon>
        <taxon>Desulfovibrionales</taxon>
        <taxon>Desulfovibrionaceae</taxon>
        <taxon>Solidesulfovibrio</taxon>
    </lineage>
</organism>
<reference evidence="2 3" key="1">
    <citation type="journal article" date="2009" name="Genome Res.">
        <title>Whole genome sequence of Desulfovibrio magneticus strain RS-1 revealed common gene clusters in magnetotactic bacteria.</title>
        <authorList>
            <person name="Nakazawa H."/>
            <person name="Arakaki A."/>
            <person name="Narita-Yamada S."/>
            <person name="Yashiro I."/>
            <person name="Jinno K."/>
            <person name="Aoki N."/>
            <person name="Tsuruyama A."/>
            <person name="Okamura Y."/>
            <person name="Tanikawa S."/>
            <person name="Fujita N."/>
            <person name="Takeyama H."/>
            <person name="Matsunaga T."/>
        </authorList>
    </citation>
    <scope>NUCLEOTIDE SEQUENCE [LARGE SCALE GENOMIC DNA]</scope>
    <source>
        <strain evidence="3">ATCC 700980 / DSM 13731 / RS-1</strain>
    </source>
</reference>
<dbReference type="STRING" id="573370.DMR_40490"/>
<protein>
    <recommendedName>
        <fullName evidence="1">Methyltransferase type 11 domain-containing protein</fullName>
    </recommendedName>
</protein>
<dbReference type="GO" id="GO:0008757">
    <property type="term" value="F:S-adenosylmethionine-dependent methyltransferase activity"/>
    <property type="evidence" value="ECO:0007669"/>
    <property type="project" value="InterPro"/>
</dbReference>